<gene>
    <name evidence="1" type="ORF">BBEV_1178</name>
</gene>
<dbReference type="EMBL" id="CP012502">
    <property type="protein sequence ID" value="AOM82546.1"/>
    <property type="molecule type" value="Genomic_DNA"/>
</dbReference>
<reference evidence="1 2" key="1">
    <citation type="submission" date="2015-08" db="EMBL/GenBank/DDBJ databases">
        <title>The complete genome sequence of Bacillus beveridgei MLTeJB.</title>
        <authorList>
            <person name="Hanson T.E."/>
            <person name="Mesa C."/>
            <person name="Basesman S.M."/>
            <person name="Oremland R.S."/>
        </authorList>
    </citation>
    <scope>NUCLEOTIDE SEQUENCE [LARGE SCALE GENOMIC DNA]</scope>
    <source>
        <strain evidence="1 2">MLTeJB</strain>
    </source>
</reference>
<name>A0A1D7QU48_9BACI</name>
<proteinExistence type="predicted"/>
<organism evidence="1 2">
    <name type="scientific">Salisediminibacterium beveridgei</name>
    <dbReference type="NCBI Taxonomy" id="632773"/>
    <lineage>
        <taxon>Bacteria</taxon>
        <taxon>Bacillati</taxon>
        <taxon>Bacillota</taxon>
        <taxon>Bacilli</taxon>
        <taxon>Bacillales</taxon>
        <taxon>Bacillaceae</taxon>
        <taxon>Salisediminibacterium</taxon>
    </lineage>
</organism>
<dbReference type="KEGG" id="bbev:BBEV_1178"/>
<evidence type="ECO:0000313" key="1">
    <source>
        <dbReference type="EMBL" id="AOM82546.1"/>
    </source>
</evidence>
<sequence length="37" mass="4453">MWDNITRMIYASIQTVYIFSIREEATKNTSNSMMRCF</sequence>
<accession>A0A1D7QU48</accession>
<evidence type="ECO:0000313" key="2">
    <source>
        <dbReference type="Proteomes" id="UP000094463"/>
    </source>
</evidence>
<keyword evidence="2" id="KW-1185">Reference proteome</keyword>
<dbReference type="Proteomes" id="UP000094463">
    <property type="component" value="Chromosome"/>
</dbReference>
<protein>
    <submittedName>
        <fullName evidence="1">Uncharacterized protein</fullName>
    </submittedName>
</protein>
<dbReference type="AlphaFoldDB" id="A0A1D7QU48"/>